<dbReference type="InterPro" id="IPR013954">
    <property type="entry name" value="PNK3P"/>
</dbReference>
<dbReference type="GO" id="GO:0046403">
    <property type="term" value="F:polynucleotide 3'-phosphatase activity"/>
    <property type="evidence" value="ECO:0007669"/>
    <property type="project" value="TreeGrafter"/>
</dbReference>
<dbReference type="PANTHER" id="PTHR12083">
    <property type="entry name" value="BIFUNCTIONAL POLYNUCLEOTIDE PHOSPHATASE/KINASE"/>
    <property type="match status" value="1"/>
</dbReference>
<organism evidence="1 2">
    <name type="scientific">Dentipellis fragilis</name>
    <dbReference type="NCBI Taxonomy" id="205917"/>
    <lineage>
        <taxon>Eukaryota</taxon>
        <taxon>Fungi</taxon>
        <taxon>Dikarya</taxon>
        <taxon>Basidiomycota</taxon>
        <taxon>Agaricomycotina</taxon>
        <taxon>Agaricomycetes</taxon>
        <taxon>Russulales</taxon>
        <taxon>Hericiaceae</taxon>
        <taxon>Dentipellis</taxon>
    </lineage>
</organism>
<dbReference type="NCBIfam" id="TIGR01664">
    <property type="entry name" value="DNA-3'-Pase"/>
    <property type="match status" value="1"/>
</dbReference>
<sequence>DLDGTLIKSTIGVKKGPKASPLDWAWWRDSIPKKLKEVLDAGYAVVIISNQGIRSAQLDSWKKKIALIANALPDVPFHLFAATAKDGHRKPMPGMWREVEDIFGKEGVQIDKEASFYVGDAAGRPGDFAATDRKFALNVGIKFYTPEEYFLNLPSASYELQGFHVSSLKPSVHPPLSAADIASSSKRELVLFVGLPCLGKSTFYRKHFAPAGYVRVNQDTLGSRPKCIKAAEEALSQGKSCVIADAEVLPRSGEEDKDTRKVGILLSHSTISSNTEPGAFSSRALRSLRGITIYIAHTFTTSRLPSPSASALPETPCVLALTVSSRQKRDFVPYMAFTGFSQNYEEPKIDEGFASIQHVPWVFEGTEEEEKRWSMWLQIDGK</sequence>
<dbReference type="Pfam" id="PF08645">
    <property type="entry name" value="PNK3P"/>
    <property type="match status" value="1"/>
</dbReference>
<gene>
    <name evidence="1" type="ORF">EVG20_g4266</name>
</gene>
<dbReference type="GO" id="GO:0046404">
    <property type="term" value="F:ATP-dependent polydeoxyribonucleotide 5'-hydroxyl-kinase activity"/>
    <property type="evidence" value="ECO:0007669"/>
    <property type="project" value="TreeGrafter"/>
</dbReference>
<dbReference type="SUPFAM" id="SSF52540">
    <property type="entry name" value="P-loop containing nucleoside triphosphate hydrolases"/>
    <property type="match status" value="1"/>
</dbReference>
<dbReference type="InterPro" id="IPR027417">
    <property type="entry name" value="P-loop_NTPase"/>
</dbReference>
<accession>A0A4Y9YYJ4</accession>
<dbReference type="GO" id="GO:0003690">
    <property type="term" value="F:double-stranded DNA binding"/>
    <property type="evidence" value="ECO:0007669"/>
    <property type="project" value="TreeGrafter"/>
</dbReference>
<evidence type="ECO:0008006" key="3">
    <source>
        <dbReference type="Google" id="ProtNLM"/>
    </source>
</evidence>
<proteinExistence type="predicted"/>
<keyword evidence="2" id="KW-1185">Reference proteome</keyword>
<dbReference type="Proteomes" id="UP000298327">
    <property type="component" value="Unassembled WGS sequence"/>
</dbReference>
<comment type="caution">
    <text evidence="1">The sequence shown here is derived from an EMBL/GenBank/DDBJ whole genome shotgun (WGS) entry which is preliminary data.</text>
</comment>
<dbReference type="OrthoDB" id="19045at2759"/>
<dbReference type="Gene3D" id="3.40.50.1000">
    <property type="entry name" value="HAD superfamily/HAD-like"/>
    <property type="match status" value="1"/>
</dbReference>
<dbReference type="InterPro" id="IPR006549">
    <property type="entry name" value="HAD-SF_hydro_IIIA"/>
</dbReference>
<dbReference type="AlphaFoldDB" id="A0A4Y9YYJ4"/>
<name>A0A4Y9YYJ4_9AGAM</name>
<dbReference type="Pfam" id="PF13671">
    <property type="entry name" value="AAA_33"/>
    <property type="match status" value="1"/>
</dbReference>
<evidence type="ECO:0000313" key="1">
    <source>
        <dbReference type="EMBL" id="TFY66830.1"/>
    </source>
</evidence>
<dbReference type="InterPro" id="IPR006551">
    <property type="entry name" value="Polynucleotide_phosphatase"/>
</dbReference>
<dbReference type="EMBL" id="SEOQ01000215">
    <property type="protein sequence ID" value="TFY66830.1"/>
    <property type="molecule type" value="Genomic_DNA"/>
</dbReference>
<dbReference type="SUPFAM" id="SSF56784">
    <property type="entry name" value="HAD-like"/>
    <property type="match status" value="1"/>
</dbReference>
<dbReference type="STRING" id="205917.A0A4Y9YYJ4"/>
<dbReference type="InterPro" id="IPR023214">
    <property type="entry name" value="HAD_sf"/>
</dbReference>
<feature type="non-terminal residue" evidence="1">
    <location>
        <position position="1"/>
    </location>
</feature>
<reference evidence="1 2" key="1">
    <citation type="submission" date="2019-02" db="EMBL/GenBank/DDBJ databases">
        <title>Genome sequencing of the rare red list fungi Dentipellis fragilis.</title>
        <authorList>
            <person name="Buettner E."/>
            <person name="Kellner H."/>
        </authorList>
    </citation>
    <scope>NUCLEOTIDE SEQUENCE [LARGE SCALE GENOMIC DNA]</scope>
    <source>
        <strain evidence="1 2">DSM 105465</strain>
    </source>
</reference>
<evidence type="ECO:0000313" key="2">
    <source>
        <dbReference type="Proteomes" id="UP000298327"/>
    </source>
</evidence>
<dbReference type="NCBIfam" id="TIGR01662">
    <property type="entry name" value="HAD-SF-IIIA"/>
    <property type="match status" value="1"/>
</dbReference>
<dbReference type="InterPro" id="IPR036412">
    <property type="entry name" value="HAD-like_sf"/>
</dbReference>
<protein>
    <recommendedName>
        <fullName evidence="3">Polynucleotide kinase 3'-phosphatase</fullName>
    </recommendedName>
</protein>
<dbReference type="PANTHER" id="PTHR12083:SF9">
    <property type="entry name" value="BIFUNCTIONAL POLYNUCLEOTIDE PHOSPHATASE_KINASE"/>
    <property type="match status" value="1"/>
</dbReference>
<dbReference type="Gene3D" id="3.40.50.300">
    <property type="entry name" value="P-loop containing nucleotide triphosphate hydrolases"/>
    <property type="match status" value="2"/>
</dbReference>
<dbReference type="GO" id="GO:0006281">
    <property type="term" value="P:DNA repair"/>
    <property type="evidence" value="ECO:0007669"/>
    <property type="project" value="TreeGrafter"/>
</dbReference>